<sequence>MEDNKNLETKTKDGLYCILFSLLLGVTFDRLFIDKNFGVSYFIFIGLCIGFFLWSIRARSVEKSFGWFLLIPIALLSFSFTIHTNQVFNVFNFLGVPILMIASSILIVNPKLKWDKASFIVEILRRAVGDMFNNVGKPFSILKASIKLGKTVKIKEGKKQILIGILVSLPLLVILIVLLSSADMVFGYYFDNITNVFNNIDTGEFIPHTIVSLVVFFYLFAYVWSFQSERKASGKVAKSPAAAWGGITIITVLIFLNVLYLVFTIIQFSYLYGGGKVALPAGFTYADYARKGFFELAAVNFINFIIVLSCVKRINKENTKILRTANVLLTILVAFTLNMLFSANFKLTLYENAFGYTFLRVSVHLFMLLLFTLCLVVAAGIWYRKIPIMKSIIVITISMYTVINYMNIDGFIARKNIERFNETGKLDAYYLTTLSYEAVPYLIEARDKGDNIIKDIINGNLKYRKETLDREKSWSEFNFSKNKAKELLNQGS</sequence>
<keyword evidence="1" id="KW-1133">Transmembrane helix</keyword>
<feature type="transmembrane region" description="Helical" evidence="1">
    <location>
        <begin position="65"/>
        <end position="84"/>
    </location>
</feature>
<feature type="transmembrane region" description="Helical" evidence="1">
    <location>
        <begin position="205"/>
        <end position="224"/>
    </location>
</feature>
<evidence type="ECO:0000313" key="2">
    <source>
        <dbReference type="EMBL" id="MBK1812228.1"/>
    </source>
</evidence>
<dbReference type="Pfam" id="PF13687">
    <property type="entry name" value="DUF4153"/>
    <property type="match status" value="1"/>
</dbReference>
<protein>
    <submittedName>
        <fullName evidence="2">DUF4173 domain-containing protein</fullName>
    </submittedName>
</protein>
<feature type="transmembrane region" description="Helical" evidence="1">
    <location>
        <begin position="90"/>
        <end position="108"/>
    </location>
</feature>
<gene>
    <name evidence="2" type="ORF">JHL18_16515</name>
</gene>
<dbReference type="InterPro" id="IPR025291">
    <property type="entry name" value="DUF4153"/>
</dbReference>
<dbReference type="EMBL" id="JAENHN010000046">
    <property type="protein sequence ID" value="MBK1812228.1"/>
    <property type="molecule type" value="Genomic_DNA"/>
</dbReference>
<evidence type="ECO:0000256" key="1">
    <source>
        <dbReference type="SAM" id="Phobius"/>
    </source>
</evidence>
<comment type="caution">
    <text evidence="2">The sequence shown here is derived from an EMBL/GenBank/DDBJ whole genome shotgun (WGS) entry which is preliminary data.</text>
</comment>
<feature type="transmembrane region" description="Helical" evidence="1">
    <location>
        <begin position="161"/>
        <end position="190"/>
    </location>
</feature>
<feature type="transmembrane region" description="Helical" evidence="1">
    <location>
        <begin position="244"/>
        <end position="272"/>
    </location>
</feature>
<keyword evidence="1" id="KW-0472">Membrane</keyword>
<proteinExistence type="predicted"/>
<name>A0ABS1ES64_9CLOT</name>
<accession>A0ABS1ES64</accession>
<dbReference type="RefSeq" id="WP_200271227.1">
    <property type="nucleotide sequence ID" value="NZ_JAENHN010000046.1"/>
</dbReference>
<keyword evidence="3" id="KW-1185">Reference proteome</keyword>
<feature type="transmembrane region" description="Helical" evidence="1">
    <location>
        <begin position="323"/>
        <end position="341"/>
    </location>
</feature>
<feature type="transmembrane region" description="Helical" evidence="1">
    <location>
        <begin position="14"/>
        <end position="33"/>
    </location>
</feature>
<reference evidence="3" key="1">
    <citation type="submission" date="2021-01" db="EMBL/GenBank/DDBJ databases">
        <title>Genome public.</title>
        <authorList>
            <person name="Liu C."/>
            <person name="Sun Q."/>
        </authorList>
    </citation>
    <scope>NUCLEOTIDE SEQUENCE [LARGE SCALE GENOMIC DNA]</scope>
    <source>
        <strain evidence="3">YIM B02505</strain>
    </source>
</reference>
<feature type="transmembrane region" description="Helical" evidence="1">
    <location>
        <begin position="39"/>
        <end position="56"/>
    </location>
</feature>
<dbReference type="Proteomes" id="UP000596739">
    <property type="component" value="Unassembled WGS sequence"/>
</dbReference>
<feature type="transmembrane region" description="Helical" evidence="1">
    <location>
        <begin position="292"/>
        <end position="311"/>
    </location>
</feature>
<evidence type="ECO:0000313" key="3">
    <source>
        <dbReference type="Proteomes" id="UP000596739"/>
    </source>
</evidence>
<organism evidence="2 3">
    <name type="scientific">Clostridium yunnanense</name>
    <dbReference type="NCBI Taxonomy" id="2800325"/>
    <lineage>
        <taxon>Bacteria</taxon>
        <taxon>Bacillati</taxon>
        <taxon>Bacillota</taxon>
        <taxon>Clostridia</taxon>
        <taxon>Eubacteriales</taxon>
        <taxon>Clostridiaceae</taxon>
        <taxon>Clostridium</taxon>
    </lineage>
</organism>
<feature type="transmembrane region" description="Helical" evidence="1">
    <location>
        <begin position="361"/>
        <end position="383"/>
    </location>
</feature>
<keyword evidence="1" id="KW-0812">Transmembrane</keyword>